<dbReference type="SMART" id="SM00421">
    <property type="entry name" value="HTH_LUXR"/>
    <property type="match status" value="1"/>
</dbReference>
<dbReference type="RefSeq" id="WP_230508239.1">
    <property type="nucleotide sequence ID" value="NZ_JAJITD010000002.1"/>
</dbReference>
<evidence type="ECO:0000259" key="4">
    <source>
        <dbReference type="PROSITE" id="PS50043"/>
    </source>
</evidence>
<dbReference type="Pfam" id="PF00196">
    <property type="entry name" value="GerE"/>
    <property type="match status" value="1"/>
</dbReference>
<dbReference type="SUPFAM" id="SSF46894">
    <property type="entry name" value="C-terminal effector domain of the bipartite response regulators"/>
    <property type="match status" value="1"/>
</dbReference>
<evidence type="ECO:0000313" key="7">
    <source>
        <dbReference type="Proteomes" id="UP001431019"/>
    </source>
</evidence>
<dbReference type="Pfam" id="PF00072">
    <property type="entry name" value="Response_reg"/>
    <property type="match status" value="1"/>
</dbReference>
<feature type="domain" description="HTH luxR-type" evidence="4">
    <location>
        <begin position="149"/>
        <end position="214"/>
    </location>
</feature>
<dbReference type="SUPFAM" id="SSF52172">
    <property type="entry name" value="CheY-like"/>
    <property type="match status" value="1"/>
</dbReference>
<reference evidence="6 7" key="1">
    <citation type="submission" date="2021-11" db="EMBL/GenBank/DDBJ databases">
        <authorList>
            <person name="Oh E.-T."/>
            <person name="Kim S.-B."/>
        </authorList>
    </citation>
    <scope>NUCLEOTIDE SEQUENCE [LARGE SCALE GENOMIC DNA]</scope>
    <source>
        <strain evidence="6 7">MMS20-SJTR3</strain>
    </source>
</reference>
<evidence type="ECO:0000256" key="3">
    <source>
        <dbReference type="PROSITE-ProRule" id="PRU00169"/>
    </source>
</evidence>
<comment type="caution">
    <text evidence="6">The sequence shown here is derived from an EMBL/GenBank/DDBJ whole genome shotgun (WGS) entry which is preliminary data.</text>
</comment>
<dbReference type="Gene3D" id="3.40.50.2300">
    <property type="match status" value="1"/>
</dbReference>
<accession>A0ABS8JQ47</accession>
<organism evidence="6 7">
    <name type="scientific">Paraburkholderia sejongensis</name>
    <dbReference type="NCBI Taxonomy" id="2886946"/>
    <lineage>
        <taxon>Bacteria</taxon>
        <taxon>Pseudomonadati</taxon>
        <taxon>Pseudomonadota</taxon>
        <taxon>Betaproteobacteria</taxon>
        <taxon>Burkholderiales</taxon>
        <taxon>Burkholderiaceae</taxon>
        <taxon>Paraburkholderia</taxon>
    </lineage>
</organism>
<dbReference type="Gene3D" id="1.10.10.10">
    <property type="entry name" value="Winged helix-like DNA-binding domain superfamily/Winged helix DNA-binding domain"/>
    <property type="match status" value="1"/>
</dbReference>
<dbReference type="SMART" id="SM00448">
    <property type="entry name" value="REC"/>
    <property type="match status" value="1"/>
</dbReference>
<evidence type="ECO:0000256" key="1">
    <source>
        <dbReference type="ARBA" id="ARBA00022553"/>
    </source>
</evidence>
<dbReference type="InterPro" id="IPR000792">
    <property type="entry name" value="Tscrpt_reg_LuxR_C"/>
</dbReference>
<dbReference type="InterPro" id="IPR039420">
    <property type="entry name" value="WalR-like"/>
</dbReference>
<feature type="domain" description="Response regulatory" evidence="5">
    <location>
        <begin position="5"/>
        <end position="126"/>
    </location>
</feature>
<dbReference type="InterPro" id="IPR016032">
    <property type="entry name" value="Sig_transdc_resp-reg_C-effctor"/>
</dbReference>
<keyword evidence="7" id="KW-1185">Reference proteome</keyword>
<dbReference type="PROSITE" id="PS50110">
    <property type="entry name" value="RESPONSE_REGULATORY"/>
    <property type="match status" value="1"/>
</dbReference>
<dbReference type="PANTHER" id="PTHR43214:SF17">
    <property type="entry name" value="TRANSCRIPTIONAL REGULATORY PROTEIN RCSB"/>
    <property type="match status" value="1"/>
</dbReference>
<dbReference type="EMBL" id="JAJITD010000002">
    <property type="protein sequence ID" value="MCC8392018.1"/>
    <property type="molecule type" value="Genomic_DNA"/>
</dbReference>
<evidence type="ECO:0000256" key="2">
    <source>
        <dbReference type="ARBA" id="ARBA00023125"/>
    </source>
</evidence>
<evidence type="ECO:0000313" key="6">
    <source>
        <dbReference type="EMBL" id="MCC8392018.1"/>
    </source>
</evidence>
<dbReference type="PROSITE" id="PS50043">
    <property type="entry name" value="HTH_LUXR_2"/>
    <property type="match status" value="1"/>
</dbReference>
<gene>
    <name evidence="6" type="ORF">LJ656_05405</name>
</gene>
<dbReference type="InterPro" id="IPR001789">
    <property type="entry name" value="Sig_transdc_resp-reg_receiver"/>
</dbReference>
<dbReference type="InterPro" id="IPR058245">
    <property type="entry name" value="NreC/VraR/RcsB-like_REC"/>
</dbReference>
<sequence length="224" mass="24511">MANLRIILADDHPFALLGFRSTLAACKDISIVGEAPTPTALLALLLRTPCDVLVVDLSMPETPGVEEDGVDLIKRIRNTRPALRLLVMTAQTNPAILRTVAADGTVSLYSKSDSLAELPDAIRACARGGRHLSPSMSVALERAYRDGSMLVGALLLTKRQSEILRRLVDGETIDEIALALGCRRRAVANQKREAMARLGVRDEAALFSRIRSNGMLFHWRERES</sequence>
<dbReference type="CDD" id="cd17535">
    <property type="entry name" value="REC_NarL-like"/>
    <property type="match status" value="1"/>
</dbReference>
<name>A0ABS8JQ47_9BURK</name>
<feature type="modified residue" description="4-aspartylphosphate" evidence="3">
    <location>
        <position position="56"/>
    </location>
</feature>
<evidence type="ECO:0000259" key="5">
    <source>
        <dbReference type="PROSITE" id="PS50110"/>
    </source>
</evidence>
<dbReference type="InterPro" id="IPR011006">
    <property type="entry name" value="CheY-like_superfamily"/>
</dbReference>
<protein>
    <submittedName>
        <fullName evidence="6">Response regulator transcription factor</fullName>
    </submittedName>
</protein>
<dbReference type="PANTHER" id="PTHR43214">
    <property type="entry name" value="TWO-COMPONENT RESPONSE REGULATOR"/>
    <property type="match status" value="1"/>
</dbReference>
<dbReference type="InterPro" id="IPR036388">
    <property type="entry name" value="WH-like_DNA-bd_sf"/>
</dbReference>
<proteinExistence type="predicted"/>
<dbReference type="Proteomes" id="UP001431019">
    <property type="component" value="Unassembled WGS sequence"/>
</dbReference>
<keyword evidence="1 3" id="KW-0597">Phosphoprotein</keyword>
<keyword evidence="2" id="KW-0238">DNA-binding</keyword>